<accession>A0ABW6TT24</accession>
<evidence type="ECO:0000313" key="3">
    <source>
        <dbReference type="EMBL" id="MFF4214987.1"/>
    </source>
</evidence>
<keyword evidence="4" id="KW-1185">Reference proteome</keyword>
<sequence>MNQPPPAPRAACPAYGFTIEPSEVADFRRLLHRADRLVPAFFLCRALPPAVRAVVAAEGARTDPAAVRHAGQLLRLRRRPETGERLTAHAVVEATGDYGFRRAVVLRLTLCDAAGAEVAASLTTLTTGPADGRGRLPARPAAAPHGPALLRWRTRVPDDLPDRYARASGDDNPIHTDASAARRAGLPGVVLHGMATLHLAAAGLTDRLLDGDESRWSEVRTRFTRPVRPGDDIEFAVHSCGGGGEAERAGPGPRSGQAVRSARTVLALTASVGGRPVLKDTFFTGVRAVA</sequence>
<dbReference type="Gene3D" id="3.10.129.10">
    <property type="entry name" value="Hotdog Thioesterase"/>
    <property type="match status" value="1"/>
</dbReference>
<dbReference type="PRINTS" id="PR01483">
    <property type="entry name" value="FASYNTHASE"/>
</dbReference>
<comment type="caution">
    <text evidence="3">The sequence shown here is derived from an EMBL/GenBank/DDBJ whole genome shotgun (WGS) entry which is preliminary data.</text>
</comment>
<protein>
    <submittedName>
        <fullName evidence="3">MaoC/PaaZ C-terminal domain-containing protein</fullName>
    </submittedName>
</protein>
<dbReference type="Pfam" id="PF01575">
    <property type="entry name" value="MaoC_dehydratas"/>
    <property type="match status" value="1"/>
</dbReference>
<dbReference type="InterPro" id="IPR002539">
    <property type="entry name" value="MaoC-like_dom"/>
</dbReference>
<reference evidence="3 4" key="1">
    <citation type="submission" date="2024-10" db="EMBL/GenBank/DDBJ databases">
        <title>The Natural Products Discovery Center: Release of the First 8490 Sequenced Strains for Exploring Actinobacteria Biosynthetic Diversity.</title>
        <authorList>
            <person name="Kalkreuter E."/>
            <person name="Kautsar S.A."/>
            <person name="Yang D."/>
            <person name="Bader C.D."/>
            <person name="Teijaro C.N."/>
            <person name="Fluegel L."/>
            <person name="Davis C.M."/>
            <person name="Simpson J.R."/>
            <person name="Lauterbach L."/>
            <person name="Steele A.D."/>
            <person name="Gui C."/>
            <person name="Meng S."/>
            <person name="Li G."/>
            <person name="Viehrig K."/>
            <person name="Ye F."/>
            <person name="Su P."/>
            <person name="Kiefer A.F."/>
            <person name="Nichols A."/>
            <person name="Cepeda A.J."/>
            <person name="Yan W."/>
            <person name="Fan B."/>
            <person name="Jiang Y."/>
            <person name="Adhikari A."/>
            <person name="Zheng C.-J."/>
            <person name="Schuster L."/>
            <person name="Cowan T.M."/>
            <person name="Smanski M.J."/>
            <person name="Chevrette M.G."/>
            <person name="De Carvalho L.P.S."/>
            <person name="Shen B."/>
        </authorList>
    </citation>
    <scope>NUCLEOTIDE SEQUENCE [LARGE SCALE GENOMIC DNA]</scope>
    <source>
        <strain evidence="3 4">NPDC001650</strain>
    </source>
</reference>
<evidence type="ECO:0000259" key="2">
    <source>
        <dbReference type="Pfam" id="PF01575"/>
    </source>
</evidence>
<comment type="similarity">
    <text evidence="1">Belongs to the enoyl-CoA hydratase/isomerase family.</text>
</comment>
<dbReference type="PANTHER" id="PTHR43841">
    <property type="entry name" value="3-HYDROXYACYL-THIOESTER DEHYDRATASE HTDX-RELATED"/>
    <property type="match status" value="1"/>
</dbReference>
<dbReference type="RefSeq" id="WP_302866659.1">
    <property type="nucleotide sequence ID" value="NZ_JBIAUT010000001.1"/>
</dbReference>
<dbReference type="CDD" id="cd03441">
    <property type="entry name" value="R_hydratase_like"/>
    <property type="match status" value="1"/>
</dbReference>
<dbReference type="PANTHER" id="PTHR43841:SF3">
    <property type="entry name" value="(3R)-HYDROXYACYL-ACP DEHYDRATASE SUBUNIT HADB"/>
    <property type="match status" value="1"/>
</dbReference>
<dbReference type="EMBL" id="JBIAUT010000001">
    <property type="protein sequence ID" value="MFF4214987.1"/>
    <property type="molecule type" value="Genomic_DNA"/>
</dbReference>
<gene>
    <name evidence="3" type="ORF">ACFYZM_01720</name>
</gene>
<organism evidence="3 4">
    <name type="scientific">Streptomyces nondiastaticus</name>
    <dbReference type="NCBI Taxonomy" id="3154512"/>
    <lineage>
        <taxon>Bacteria</taxon>
        <taxon>Bacillati</taxon>
        <taxon>Actinomycetota</taxon>
        <taxon>Actinomycetes</taxon>
        <taxon>Kitasatosporales</taxon>
        <taxon>Streptomycetaceae</taxon>
        <taxon>Streptomyces</taxon>
    </lineage>
</organism>
<proteinExistence type="inferred from homology"/>
<evidence type="ECO:0000313" key="4">
    <source>
        <dbReference type="Proteomes" id="UP001602123"/>
    </source>
</evidence>
<dbReference type="SUPFAM" id="SSF54637">
    <property type="entry name" value="Thioesterase/thiol ester dehydrase-isomerase"/>
    <property type="match status" value="2"/>
</dbReference>
<dbReference type="InterPro" id="IPR003965">
    <property type="entry name" value="Fatty_acid_synthase"/>
</dbReference>
<feature type="domain" description="MaoC-like" evidence="2">
    <location>
        <begin position="153"/>
        <end position="238"/>
    </location>
</feature>
<dbReference type="Proteomes" id="UP001602123">
    <property type="component" value="Unassembled WGS sequence"/>
</dbReference>
<evidence type="ECO:0000256" key="1">
    <source>
        <dbReference type="ARBA" id="ARBA00005254"/>
    </source>
</evidence>
<name>A0ABW6TT24_9ACTN</name>
<dbReference type="InterPro" id="IPR029069">
    <property type="entry name" value="HotDog_dom_sf"/>
</dbReference>